<dbReference type="SUPFAM" id="SSF50621">
    <property type="entry name" value="Alanine racemase C-terminal domain-like"/>
    <property type="match status" value="1"/>
</dbReference>
<evidence type="ECO:0000256" key="2">
    <source>
        <dbReference type="ARBA" id="ARBA00022793"/>
    </source>
</evidence>
<comment type="caution">
    <text evidence="7">The sequence shown here is derived from an EMBL/GenBank/DDBJ whole genome shotgun (WGS) entry which is preliminary data.</text>
</comment>
<keyword evidence="4" id="KW-0456">Lyase</keyword>
<dbReference type="EMBL" id="WVUH01000165">
    <property type="protein sequence ID" value="MBO4208046.1"/>
    <property type="molecule type" value="Genomic_DNA"/>
</dbReference>
<feature type="domain" description="Orn/DAP/Arg decarboxylase 2 C-terminal" evidence="5">
    <location>
        <begin position="14"/>
        <end position="366"/>
    </location>
</feature>
<dbReference type="PANTHER" id="PTHR43727">
    <property type="entry name" value="DIAMINOPIMELATE DECARBOXYLASE"/>
    <property type="match status" value="1"/>
</dbReference>
<gene>
    <name evidence="7" type="ORF">GSF22_18845</name>
</gene>
<dbReference type="Pfam" id="PF02784">
    <property type="entry name" value="Orn_Arg_deC_N"/>
    <property type="match status" value="1"/>
</dbReference>
<dbReference type="PANTHER" id="PTHR43727:SF2">
    <property type="entry name" value="GROUP IV DECARBOXYLASE"/>
    <property type="match status" value="1"/>
</dbReference>
<dbReference type="Gene3D" id="3.20.20.10">
    <property type="entry name" value="Alanine racemase"/>
    <property type="match status" value="1"/>
</dbReference>
<organism evidence="7 8">
    <name type="scientific">Micromonospora echinofusca</name>
    <dbReference type="NCBI Taxonomy" id="47858"/>
    <lineage>
        <taxon>Bacteria</taxon>
        <taxon>Bacillati</taxon>
        <taxon>Actinomycetota</taxon>
        <taxon>Actinomycetes</taxon>
        <taxon>Micromonosporales</taxon>
        <taxon>Micromonosporaceae</taxon>
        <taxon>Micromonospora</taxon>
    </lineage>
</organism>
<name>A0ABS3VU95_MICEH</name>
<dbReference type="InterPro" id="IPR022644">
    <property type="entry name" value="De-COase2_N"/>
</dbReference>
<proteinExistence type="predicted"/>
<accession>A0ABS3VU95</accession>
<evidence type="ECO:0000259" key="6">
    <source>
        <dbReference type="Pfam" id="PF02784"/>
    </source>
</evidence>
<dbReference type="InterPro" id="IPR029066">
    <property type="entry name" value="PLP-binding_barrel"/>
</dbReference>
<dbReference type="Pfam" id="PF00278">
    <property type="entry name" value="Orn_DAP_Arg_deC"/>
    <property type="match status" value="1"/>
</dbReference>
<evidence type="ECO:0000256" key="3">
    <source>
        <dbReference type="ARBA" id="ARBA00022898"/>
    </source>
</evidence>
<dbReference type="InterPro" id="IPR009006">
    <property type="entry name" value="Ala_racemase/Decarboxylase_C"/>
</dbReference>
<evidence type="ECO:0000256" key="4">
    <source>
        <dbReference type="ARBA" id="ARBA00023239"/>
    </source>
</evidence>
<dbReference type="InterPro" id="IPR002986">
    <property type="entry name" value="DAP_deCOOHase_LysA"/>
</dbReference>
<dbReference type="Proteomes" id="UP000823521">
    <property type="component" value="Unassembled WGS sequence"/>
</dbReference>
<keyword evidence="8" id="KW-1185">Reference proteome</keyword>
<dbReference type="Gene3D" id="2.40.37.10">
    <property type="entry name" value="Lyase, Ornithine Decarboxylase, Chain A, domain 1"/>
    <property type="match status" value="1"/>
</dbReference>
<evidence type="ECO:0000313" key="8">
    <source>
        <dbReference type="Proteomes" id="UP000823521"/>
    </source>
</evidence>
<feature type="domain" description="Orn/DAP/Arg decarboxylase 2 N-terminal" evidence="6">
    <location>
        <begin position="21"/>
        <end position="273"/>
    </location>
</feature>
<reference evidence="7 8" key="1">
    <citation type="submission" date="2019-12" db="EMBL/GenBank/DDBJ databases">
        <title>Whole genome sequencing of endophytic Actinobacterium Micromonospora sp. MPMI6T.</title>
        <authorList>
            <person name="Evv R."/>
            <person name="Podile A.R."/>
        </authorList>
    </citation>
    <scope>NUCLEOTIDE SEQUENCE [LARGE SCALE GENOMIC DNA]</scope>
    <source>
        <strain evidence="7 8">MPMI6</strain>
    </source>
</reference>
<evidence type="ECO:0000259" key="5">
    <source>
        <dbReference type="Pfam" id="PF00278"/>
    </source>
</evidence>
<dbReference type="SUPFAM" id="SSF51419">
    <property type="entry name" value="PLP-binding barrel"/>
    <property type="match status" value="1"/>
</dbReference>
<dbReference type="InterPro" id="IPR022643">
    <property type="entry name" value="De-COase2_C"/>
</dbReference>
<sequence length="408" mass="43415">MTPEELVAAYGSPLYVYDLDRLRAARRDLRATLPEEFDIFYSLKANPHPEIVRALRTGEGGCRAEVCSLGELAAALEAGHPADRILYGGPGKTTAELAWACAQGVREYSVESLGDLRRVGEVAGAHGVTVDCLLRINSDSSAATTSIRMTGTPSQFGIDAETLPELMPQLRAVPHTRIVGLHFYPLSNARDEESLIAEFRQSIATAARIEADHDLPVRFLDIGGGFAAPYTVPGDRPVYPKVRAELTDALDLHFPQWRTGTPQLAVESGRYLAGDCGELFTTVTNIKTSRGRTFLVLDAGINTLGGMAGLGRLLPLSVSVQRTGTDATGKATLTGPLCTPGDLLGRDVTVPADLVPGDIVRVPNIGGYGLSASLVTFLSRPAPVEVFVSGGEVVAATRLETSRVPVRA</sequence>
<evidence type="ECO:0000256" key="1">
    <source>
        <dbReference type="ARBA" id="ARBA00001933"/>
    </source>
</evidence>
<comment type="cofactor">
    <cofactor evidence="1">
        <name>pyridoxal 5'-phosphate</name>
        <dbReference type="ChEBI" id="CHEBI:597326"/>
    </cofactor>
</comment>
<keyword evidence="2" id="KW-0210">Decarboxylase</keyword>
<keyword evidence="3" id="KW-0663">Pyridoxal phosphate</keyword>
<protein>
    <submittedName>
        <fullName evidence="7">Type III PLP-dependent enzyme</fullName>
    </submittedName>
</protein>
<dbReference type="PRINTS" id="PR01181">
    <property type="entry name" value="DAPDCRBXLASE"/>
</dbReference>
<dbReference type="RefSeq" id="WP_208814956.1">
    <property type="nucleotide sequence ID" value="NZ_WVUH01000165.1"/>
</dbReference>
<evidence type="ECO:0000313" key="7">
    <source>
        <dbReference type="EMBL" id="MBO4208046.1"/>
    </source>
</evidence>